<protein>
    <recommendedName>
        <fullName evidence="6">Protein HflC</fullName>
    </recommendedName>
</protein>
<evidence type="ECO:0000256" key="2">
    <source>
        <dbReference type="ARBA" id="ARBA00007862"/>
    </source>
</evidence>
<dbReference type="AlphaFoldDB" id="A0A166F944"/>
<gene>
    <name evidence="9" type="primary">hflC</name>
    <name evidence="9" type="ORF">J7561_07010</name>
</gene>
<feature type="transmembrane region" description="Helical" evidence="7">
    <location>
        <begin position="6"/>
        <end position="26"/>
    </location>
</feature>
<dbReference type="Pfam" id="PF01145">
    <property type="entry name" value="Band_7"/>
    <property type="match status" value="1"/>
</dbReference>
<evidence type="ECO:0000259" key="8">
    <source>
        <dbReference type="SMART" id="SM00244"/>
    </source>
</evidence>
<name>A0A166F944_9GAMM</name>
<dbReference type="PANTHER" id="PTHR42911:SF1">
    <property type="entry name" value="MODULATOR OF FTSH PROTEASE HFLC"/>
    <property type="match status" value="1"/>
</dbReference>
<comment type="similarity">
    <text evidence="2 6">Belongs to the band 7/mec-2 family. HflC subfamily.</text>
</comment>
<evidence type="ECO:0000256" key="6">
    <source>
        <dbReference type="PIRNR" id="PIRNR005651"/>
    </source>
</evidence>
<dbReference type="Gene3D" id="3.30.479.30">
    <property type="entry name" value="Band 7 domain"/>
    <property type="match status" value="1"/>
</dbReference>
<dbReference type="PIRSF" id="PIRSF005651">
    <property type="entry name" value="HflC"/>
    <property type="match status" value="1"/>
</dbReference>
<evidence type="ECO:0000256" key="4">
    <source>
        <dbReference type="ARBA" id="ARBA00022989"/>
    </source>
</evidence>
<dbReference type="InterPro" id="IPR010200">
    <property type="entry name" value="HflC"/>
</dbReference>
<dbReference type="NCBIfam" id="TIGR01932">
    <property type="entry name" value="hflC"/>
    <property type="match status" value="1"/>
</dbReference>
<evidence type="ECO:0000256" key="3">
    <source>
        <dbReference type="ARBA" id="ARBA00022692"/>
    </source>
</evidence>
<dbReference type="GeneID" id="58263599"/>
<dbReference type="CDD" id="cd03405">
    <property type="entry name" value="SPFH_HflC"/>
    <property type="match status" value="1"/>
</dbReference>
<feature type="domain" description="Band 7" evidence="8">
    <location>
        <begin position="21"/>
        <end position="192"/>
    </location>
</feature>
<organism evidence="9 10">
    <name type="scientific">Wohlfahrtiimonas chitiniclastica</name>
    <dbReference type="NCBI Taxonomy" id="400946"/>
    <lineage>
        <taxon>Bacteria</taxon>
        <taxon>Pseudomonadati</taxon>
        <taxon>Pseudomonadota</taxon>
        <taxon>Gammaproteobacteria</taxon>
        <taxon>Cardiobacteriales</taxon>
        <taxon>Ignatzschineriaceae</taxon>
        <taxon>Wohlfahrtiimonas</taxon>
    </lineage>
</organism>
<comment type="subcellular location">
    <subcellularLocation>
        <location evidence="1">Membrane</location>
        <topology evidence="1">Single-pass membrane protein</topology>
    </subcellularLocation>
</comment>
<dbReference type="PANTHER" id="PTHR42911">
    <property type="entry name" value="MODULATOR OF FTSH PROTEASE HFLC"/>
    <property type="match status" value="1"/>
</dbReference>
<dbReference type="EMBL" id="JAGIBU010000005">
    <property type="protein sequence ID" value="MBS7824952.1"/>
    <property type="molecule type" value="Genomic_DNA"/>
</dbReference>
<dbReference type="Proteomes" id="UP000680020">
    <property type="component" value="Unassembled WGS sequence"/>
</dbReference>
<comment type="function">
    <text evidence="6">HflC and HflK could regulate a protease.</text>
</comment>
<dbReference type="SMART" id="SM00244">
    <property type="entry name" value="PHB"/>
    <property type="match status" value="1"/>
</dbReference>
<reference evidence="9" key="1">
    <citation type="submission" date="2021-03" db="EMBL/GenBank/DDBJ databases">
        <title>Identification and antibiotic profiling of Wohlfahrtiimonas chitiniclastica, an underestimated human pathogen.</title>
        <authorList>
            <person name="Kopf A."/>
            <person name="Bunk B."/>
            <person name="Coldewey S."/>
            <person name="Gunzer F."/>
            <person name="Riedel T."/>
            <person name="Schroettner P."/>
        </authorList>
    </citation>
    <scope>NUCLEOTIDE SEQUENCE</scope>
    <source>
        <strain evidence="9">DSM 100917</strain>
    </source>
</reference>
<keyword evidence="9" id="KW-0378">Hydrolase</keyword>
<dbReference type="SUPFAM" id="SSF117892">
    <property type="entry name" value="Band 7/SPFH domain"/>
    <property type="match status" value="1"/>
</dbReference>
<sequence>MNQRITQIVIGAVIAVFLLANSIYIVKQWETAIRLQFGVVQQNNIGPGLHFKVPFINTIKKFDRRLQTLDTDPEPFLTLEKKNLIVDTFVQWRVEDPKVFYERVQGNPARLNNLLRPVVQDNYRAEFANRNLQDVVAGIDEVSGNTTRSIIQNDILKNVRLTGEQYGIAIVDMRIKGVELPEDVKQSVYDRMNSERERAAKEFRARGEATYVEKVAKADKEREIRLADAYKKAEILRGEGDAIAAEVYAKSFSANPEFYEFNRSLEVYQKSIKRDGDILILDTDSEFFKYFQPK</sequence>
<dbReference type="InterPro" id="IPR036013">
    <property type="entry name" value="Band_7/SPFH_dom_sf"/>
</dbReference>
<proteinExistence type="inferred from homology"/>
<keyword evidence="9" id="KW-0645">Protease</keyword>
<dbReference type="GO" id="GO:0016020">
    <property type="term" value="C:membrane"/>
    <property type="evidence" value="ECO:0007669"/>
    <property type="project" value="UniProtKB-SubCell"/>
</dbReference>
<evidence type="ECO:0000256" key="1">
    <source>
        <dbReference type="ARBA" id="ARBA00004167"/>
    </source>
</evidence>
<evidence type="ECO:0000313" key="10">
    <source>
        <dbReference type="Proteomes" id="UP000680020"/>
    </source>
</evidence>
<accession>A0A166F944</accession>
<evidence type="ECO:0000256" key="5">
    <source>
        <dbReference type="ARBA" id="ARBA00023136"/>
    </source>
</evidence>
<dbReference type="InterPro" id="IPR001107">
    <property type="entry name" value="Band_7"/>
</dbReference>
<dbReference type="GO" id="GO:0006508">
    <property type="term" value="P:proteolysis"/>
    <property type="evidence" value="ECO:0007669"/>
    <property type="project" value="UniProtKB-KW"/>
</dbReference>
<evidence type="ECO:0000256" key="7">
    <source>
        <dbReference type="SAM" id="Phobius"/>
    </source>
</evidence>
<keyword evidence="5 7" id="KW-0472">Membrane</keyword>
<dbReference type="RefSeq" id="WP_008316523.1">
    <property type="nucleotide sequence ID" value="NZ_CP115969.1"/>
</dbReference>
<keyword evidence="3 7" id="KW-0812">Transmembrane</keyword>
<comment type="caution">
    <text evidence="9">The sequence shown here is derived from an EMBL/GenBank/DDBJ whole genome shotgun (WGS) entry which is preliminary data.</text>
</comment>
<dbReference type="GO" id="GO:0008233">
    <property type="term" value="F:peptidase activity"/>
    <property type="evidence" value="ECO:0007669"/>
    <property type="project" value="UniProtKB-KW"/>
</dbReference>
<evidence type="ECO:0000313" key="9">
    <source>
        <dbReference type="EMBL" id="MBS7824952.1"/>
    </source>
</evidence>
<keyword evidence="4 7" id="KW-1133">Transmembrane helix</keyword>